<evidence type="ECO:0000313" key="1">
    <source>
        <dbReference type="EMBL" id="PAT06225.1"/>
    </source>
</evidence>
<sequence>MVSFEPTTIDGHVERHPITSTVSVVEYPGGYTTVSLGCIEVPAEAVRGLVRDLLAAQRFVNEVLTPVDYYPA</sequence>
<reference evidence="1 2" key="1">
    <citation type="submission" date="2017-08" db="EMBL/GenBank/DDBJ databases">
        <title>Whole genome sequences of 6 clinical strains closest to Corynebacterium imitans.</title>
        <authorList>
            <person name="Bernier A.-M."/>
            <person name="Burdz T."/>
            <person name="Bernard K."/>
        </authorList>
    </citation>
    <scope>NUCLEOTIDE SEQUENCE [LARGE SCALE GENOMIC DNA]</scope>
    <source>
        <strain evidence="1 2">NML93-0607</strain>
    </source>
</reference>
<dbReference type="Proteomes" id="UP000218281">
    <property type="component" value="Unassembled WGS sequence"/>
</dbReference>
<accession>A0ABX4HAC5</accession>
<organism evidence="1 2">
    <name type="scientific">Corynebacterium hadale</name>
    <dbReference type="NCBI Taxonomy" id="2026255"/>
    <lineage>
        <taxon>Bacteria</taxon>
        <taxon>Bacillati</taxon>
        <taxon>Actinomycetota</taxon>
        <taxon>Actinomycetes</taxon>
        <taxon>Mycobacteriales</taxon>
        <taxon>Corynebacteriaceae</taxon>
        <taxon>Corynebacterium</taxon>
    </lineage>
</organism>
<protein>
    <submittedName>
        <fullName evidence="1">Uncharacterized protein</fullName>
    </submittedName>
</protein>
<evidence type="ECO:0000313" key="2">
    <source>
        <dbReference type="Proteomes" id="UP000218281"/>
    </source>
</evidence>
<keyword evidence="2" id="KW-1185">Reference proteome</keyword>
<dbReference type="EMBL" id="NSGO01000004">
    <property type="protein sequence ID" value="PAT06225.1"/>
    <property type="molecule type" value="Genomic_DNA"/>
</dbReference>
<proteinExistence type="predicted"/>
<name>A0ABX4HAC5_9CORY</name>
<comment type="caution">
    <text evidence="1">The sequence shown here is derived from an EMBL/GenBank/DDBJ whole genome shotgun (WGS) entry which is preliminary data.</text>
</comment>
<gene>
    <name evidence="1" type="ORF">CKJ81_04470</name>
</gene>